<dbReference type="AlphaFoldDB" id="A0A9D1HH29"/>
<evidence type="ECO:0000313" key="2">
    <source>
        <dbReference type="Proteomes" id="UP000824164"/>
    </source>
</evidence>
<dbReference type="InterPro" id="IPR054052">
    <property type="entry name" value="Y16Q-like"/>
</dbReference>
<evidence type="ECO:0000313" key="1">
    <source>
        <dbReference type="EMBL" id="HIU03071.1"/>
    </source>
</evidence>
<organism evidence="1 2">
    <name type="scientific">Candidatus Onthocola gallistercoris</name>
    <dbReference type="NCBI Taxonomy" id="2840876"/>
    <lineage>
        <taxon>Bacteria</taxon>
        <taxon>Bacillati</taxon>
        <taxon>Bacillota</taxon>
        <taxon>Bacilli</taxon>
        <taxon>Candidatus Onthocola</taxon>
    </lineage>
</organism>
<sequence length="243" mass="26246">MGKRPMELKDTVEMMNSEDYKERFKAEYCQTVIRYRKLKNMLDRWDKASLASLAGQALANAADNALRSIDGYGAGAEFAAGYANGIWGGIGSVVAAAASMASQAIAAVKAEQASASPSKKTRKLAHDFGDGYAGGIRDKEDDVAEAASELSDTAMDALDFTGIDVSSMVSKMKQAVFQDKAAVAGMMSAQFVNKAYREVNVENRHEAEDYEKMANAIISAFIRAGIHIDCDKRIFGRLVSEVI</sequence>
<comment type="caution">
    <text evidence="1">The sequence shown here is derived from an EMBL/GenBank/DDBJ whole genome shotgun (WGS) entry which is preliminary data.</text>
</comment>
<reference evidence="1" key="2">
    <citation type="journal article" date="2021" name="PeerJ">
        <title>Extensive microbial diversity within the chicken gut microbiome revealed by metagenomics and culture.</title>
        <authorList>
            <person name="Gilroy R."/>
            <person name="Ravi A."/>
            <person name="Getino M."/>
            <person name="Pursley I."/>
            <person name="Horton D.L."/>
            <person name="Alikhan N.F."/>
            <person name="Baker D."/>
            <person name="Gharbi K."/>
            <person name="Hall N."/>
            <person name="Watson M."/>
            <person name="Adriaenssens E.M."/>
            <person name="Foster-Nyarko E."/>
            <person name="Jarju S."/>
            <person name="Secka A."/>
            <person name="Antonio M."/>
            <person name="Oren A."/>
            <person name="Chaudhuri R.R."/>
            <person name="La Ragione R."/>
            <person name="Hildebrand F."/>
            <person name="Pallen M.J."/>
        </authorList>
    </citation>
    <scope>NUCLEOTIDE SEQUENCE</scope>
    <source>
        <strain evidence="1">CHK187-14744</strain>
    </source>
</reference>
<dbReference type="Proteomes" id="UP000824164">
    <property type="component" value="Unassembled WGS sequence"/>
</dbReference>
<gene>
    <name evidence="1" type="ORF">IAB63_07445</name>
</gene>
<name>A0A9D1HH29_9FIRM</name>
<protein>
    <submittedName>
        <fullName evidence="1">Uncharacterized protein</fullName>
    </submittedName>
</protein>
<reference evidence="1" key="1">
    <citation type="submission" date="2020-10" db="EMBL/GenBank/DDBJ databases">
        <authorList>
            <person name="Gilroy R."/>
        </authorList>
    </citation>
    <scope>NUCLEOTIDE SEQUENCE</scope>
    <source>
        <strain evidence="1">CHK187-14744</strain>
    </source>
</reference>
<dbReference type="Pfam" id="PF21825">
    <property type="entry name" value="crAss001_48"/>
    <property type="match status" value="1"/>
</dbReference>
<proteinExistence type="predicted"/>
<accession>A0A9D1HH29</accession>
<dbReference type="EMBL" id="DVLT01000046">
    <property type="protein sequence ID" value="HIU03071.1"/>
    <property type="molecule type" value="Genomic_DNA"/>
</dbReference>